<sequence>MGGAISQPTSAKFTKENVLAMFDASASRQFSDLELYSIKEKLTTADLDANSRISENEFLSLLGLPTSVPEEATKLLYESARVMGSFPFLRDSMTAEGLTLTTLFKAILFYSNRYQKVISKQYDITRLLFISLSYFNMEPHPTLEDKVVSVEGKLSWSSLPVVESFDSIDMESWQIPASYLLKLITLCLTLSRVAPHESFEAYHTNFSNWKLFEAHAMRLLFTMDASITPANFTTKGVSYEGFANAMTNSMPNLFHPLKALFEHLLYVDTVTMDAKTSEETKLINPHTLAQLATFLPPDLVYSRMRKLYVAADSGFSMRSFESKVFKWNAPSILIVAGKRINPATSTNKRYMAFEETLSRLNKPLLPWQGDSDRLIFGVVVQQPWKMSNKNCFGDSSTLIFQLSTKQDLYEASLVGTNYVYFSTLGGGIGFGSPVPVVKNNTIKYTPGNVSLTLDPSLEFGVFRHAGLGGSFHPGKALGNSGGEPAEWEDRFAITDLEVWGCGGKKELEEQAKQWEWEEKEAKARQKINIKNLGEERAFLEMTGLVGQHNSSGGSI</sequence>
<dbReference type="OrthoDB" id="289228at2759"/>
<dbReference type="GO" id="GO:0005634">
    <property type="term" value="C:nucleus"/>
    <property type="evidence" value="ECO:0007669"/>
    <property type="project" value="TreeGrafter"/>
</dbReference>
<dbReference type="GO" id="GO:0000329">
    <property type="term" value="C:fungal-type vacuole membrane"/>
    <property type="evidence" value="ECO:0007669"/>
    <property type="project" value="EnsemblFungi"/>
</dbReference>
<dbReference type="GeneID" id="30150147"/>
<feature type="domain" description="TLDc" evidence="6">
    <location>
        <begin position="281"/>
        <end position="502"/>
    </location>
</feature>
<gene>
    <name evidence="7" type="ORF">BABINDRAFT_58071</name>
</gene>
<evidence type="ECO:0000256" key="2">
    <source>
        <dbReference type="ARBA" id="ARBA00004496"/>
    </source>
</evidence>
<dbReference type="AlphaFoldDB" id="A0A1E3QVD2"/>
<reference evidence="8" key="1">
    <citation type="submission" date="2016-05" db="EMBL/GenBank/DDBJ databases">
        <title>Comparative genomics of biotechnologically important yeasts.</title>
        <authorList>
            <consortium name="DOE Joint Genome Institute"/>
            <person name="Riley R."/>
            <person name="Haridas S."/>
            <person name="Wolfe K.H."/>
            <person name="Lopes M.R."/>
            <person name="Hittinger C.T."/>
            <person name="Goker M."/>
            <person name="Salamov A."/>
            <person name="Wisecaver J."/>
            <person name="Long T.M."/>
            <person name="Aerts A.L."/>
            <person name="Barry K."/>
            <person name="Choi C."/>
            <person name="Clum A."/>
            <person name="Coughlan A.Y."/>
            <person name="Deshpande S."/>
            <person name="Douglass A.P."/>
            <person name="Hanson S.J."/>
            <person name="Klenk H.-P."/>
            <person name="Labutti K."/>
            <person name="Lapidus A."/>
            <person name="Lindquist E."/>
            <person name="Lipzen A."/>
            <person name="Meier-Kolthoff J.P."/>
            <person name="Ohm R.A."/>
            <person name="Otillar R.P."/>
            <person name="Pangilinan J."/>
            <person name="Peng Y."/>
            <person name="Rokas A."/>
            <person name="Rosa C.A."/>
            <person name="Scheuner C."/>
            <person name="Sibirny A.A."/>
            <person name="Slot J.C."/>
            <person name="Stielow J.B."/>
            <person name="Sun H."/>
            <person name="Kurtzman C.P."/>
            <person name="Blackwell M."/>
            <person name="Grigoriev I.V."/>
            <person name="Jeffries T.W."/>
        </authorList>
    </citation>
    <scope>NUCLEOTIDE SEQUENCE [LARGE SCALE GENOMIC DNA]</scope>
    <source>
        <strain evidence="8">NRRL Y-12698</strain>
    </source>
</reference>
<keyword evidence="5" id="KW-0963">Cytoplasm</keyword>
<evidence type="ECO:0000256" key="4">
    <source>
        <dbReference type="ARBA" id="ARBA00015163"/>
    </source>
</evidence>
<dbReference type="PANTHER" id="PTHR23354">
    <property type="entry name" value="NUCLEOLAR PROTEIN 7/ESTROGEN RECEPTOR COACTIVATOR-RELATED"/>
    <property type="match status" value="1"/>
</dbReference>
<evidence type="ECO:0000256" key="5">
    <source>
        <dbReference type="ARBA" id="ARBA00022490"/>
    </source>
</evidence>
<evidence type="ECO:0000259" key="6">
    <source>
        <dbReference type="PROSITE" id="PS51886"/>
    </source>
</evidence>
<evidence type="ECO:0000313" key="7">
    <source>
        <dbReference type="EMBL" id="ODQ81584.1"/>
    </source>
</evidence>
<dbReference type="InterPro" id="IPR006571">
    <property type="entry name" value="TLDc_dom"/>
</dbReference>
<dbReference type="PROSITE" id="PS51886">
    <property type="entry name" value="TLDC"/>
    <property type="match status" value="1"/>
</dbReference>
<comment type="subcellular location">
    <subcellularLocation>
        <location evidence="2">Cytoplasm</location>
    </subcellularLocation>
</comment>
<proteinExistence type="inferred from homology"/>
<accession>A0A1E3QVD2</accession>
<dbReference type="STRING" id="984486.A0A1E3QVD2"/>
<dbReference type="PANTHER" id="PTHR23354:SF130">
    <property type="entry name" value="RESTRICTION OF TELOMERE CAPPING PROTEIN 5"/>
    <property type="match status" value="1"/>
</dbReference>
<organism evidence="7 8">
    <name type="scientific">Babjeviella inositovora NRRL Y-12698</name>
    <dbReference type="NCBI Taxonomy" id="984486"/>
    <lineage>
        <taxon>Eukaryota</taxon>
        <taxon>Fungi</taxon>
        <taxon>Dikarya</taxon>
        <taxon>Ascomycota</taxon>
        <taxon>Saccharomycotina</taxon>
        <taxon>Pichiomycetes</taxon>
        <taxon>Serinales incertae sedis</taxon>
        <taxon>Babjeviella</taxon>
    </lineage>
</organism>
<evidence type="ECO:0000313" key="8">
    <source>
        <dbReference type="Proteomes" id="UP000094336"/>
    </source>
</evidence>
<dbReference type="Pfam" id="PF07534">
    <property type="entry name" value="TLD"/>
    <property type="match status" value="1"/>
</dbReference>
<dbReference type="EMBL" id="KV454427">
    <property type="protein sequence ID" value="ODQ81584.1"/>
    <property type="molecule type" value="Genomic_DNA"/>
</dbReference>
<dbReference type="GO" id="GO:0032984">
    <property type="term" value="P:protein-containing complex disassembly"/>
    <property type="evidence" value="ECO:0007669"/>
    <property type="project" value="EnsemblFungi"/>
</dbReference>
<protein>
    <recommendedName>
        <fullName evidence="4">Restriction of telomere capping protein 5</fullName>
    </recommendedName>
</protein>
<evidence type="ECO:0000256" key="1">
    <source>
        <dbReference type="ARBA" id="ARBA00002738"/>
    </source>
</evidence>
<dbReference type="RefSeq" id="XP_018986912.1">
    <property type="nucleotide sequence ID" value="XM_019132294.1"/>
</dbReference>
<dbReference type="Proteomes" id="UP000094336">
    <property type="component" value="Unassembled WGS sequence"/>
</dbReference>
<evidence type="ECO:0000256" key="3">
    <source>
        <dbReference type="ARBA" id="ARBA00006731"/>
    </source>
</evidence>
<comment type="function">
    <text evidence="1">May be involved in a process influencing telomere capping.</text>
</comment>
<name>A0A1E3QVD2_9ASCO</name>
<comment type="similarity">
    <text evidence="3">Belongs to the RTC5 family.</text>
</comment>
<dbReference type="SMART" id="SM00584">
    <property type="entry name" value="TLDc"/>
    <property type="match status" value="1"/>
</dbReference>
<dbReference type="GO" id="GO:0006979">
    <property type="term" value="P:response to oxidative stress"/>
    <property type="evidence" value="ECO:0007669"/>
    <property type="project" value="TreeGrafter"/>
</dbReference>
<keyword evidence="8" id="KW-1185">Reference proteome</keyword>